<dbReference type="InterPro" id="IPR017861">
    <property type="entry name" value="KAE1/TsaD"/>
</dbReference>
<evidence type="ECO:0000313" key="9">
    <source>
        <dbReference type="EMBL" id="QEA11744.1"/>
    </source>
</evidence>
<sequence>MTHAQHGPALGIASRGGKITWTLIDDHSGRPALLGQGQCARLEELRALHDAQGAPLPSPRVVGAGCSSMNPALATLFSAARTQAVDPALAHLLAPLAYETPPAGPYLALVATARHTVLARVDDPAHCSVLTHALDLSAGAVFDALALALGMEAPGGPTIERLADFGNAGAVELPEADQTKAQTGFVFAPLRAAALARVRELEGSPCEQPRADLAAAVQAAVVRQLLAPTLEALRRSGLSQVALSGGVTRNRALRQTLQAHCRLIVPARQPSASARIALAALLGYGHLA</sequence>
<dbReference type="EMBL" id="CP042344">
    <property type="protein sequence ID" value="QEA11744.1"/>
    <property type="molecule type" value="Genomic_DNA"/>
</dbReference>
<dbReference type="InterPro" id="IPR043129">
    <property type="entry name" value="ATPase_NBD"/>
</dbReference>
<dbReference type="GO" id="GO:0046872">
    <property type="term" value="F:metal ion binding"/>
    <property type="evidence" value="ECO:0007669"/>
    <property type="project" value="UniProtKB-KW"/>
</dbReference>
<dbReference type="KEGG" id="cof:FOZ74_01065"/>
<evidence type="ECO:0000256" key="4">
    <source>
        <dbReference type="ARBA" id="ARBA00022723"/>
    </source>
</evidence>
<proteinExistence type="predicted"/>
<dbReference type="PANTHER" id="PTHR11735:SF11">
    <property type="entry name" value="TRNA THREONYLCARBAMOYLADENOSINE BIOSYNTHESIS PROTEIN TSAB"/>
    <property type="match status" value="1"/>
</dbReference>
<keyword evidence="3" id="KW-0819">tRNA processing</keyword>
<reference evidence="9 10" key="1">
    <citation type="submission" date="2019-07" db="EMBL/GenBank/DDBJ databases">
        <title>Complete genome sequence of Comamonas sp. NLF 7-7 isolated from livestock.</title>
        <authorList>
            <person name="Kim D.H."/>
            <person name="Kim J.G."/>
        </authorList>
    </citation>
    <scope>NUCLEOTIDE SEQUENCE [LARGE SCALE GENOMIC DNA]</scope>
    <source>
        <strain evidence="9 10">NLF 7-7</strain>
    </source>
</reference>
<dbReference type="Gene3D" id="3.30.420.40">
    <property type="match status" value="1"/>
</dbReference>
<evidence type="ECO:0000256" key="1">
    <source>
        <dbReference type="ARBA" id="ARBA00012156"/>
    </source>
</evidence>
<accession>A0A5B8RSP5</accession>
<dbReference type="GO" id="GO:0005829">
    <property type="term" value="C:cytosol"/>
    <property type="evidence" value="ECO:0007669"/>
    <property type="project" value="TreeGrafter"/>
</dbReference>
<evidence type="ECO:0000259" key="8">
    <source>
        <dbReference type="Pfam" id="PF00814"/>
    </source>
</evidence>
<keyword evidence="5" id="KW-0408">Iron</keyword>
<gene>
    <name evidence="9" type="ORF">FOZ74_01065</name>
</gene>
<dbReference type="PRINTS" id="PR00789">
    <property type="entry name" value="OSIALOPTASE"/>
</dbReference>
<protein>
    <recommendedName>
        <fullName evidence="1">N(6)-L-threonylcarbamoyladenine synthase</fullName>
        <ecNumber evidence="1">2.3.1.234</ecNumber>
    </recommendedName>
</protein>
<keyword evidence="10" id="KW-1185">Reference proteome</keyword>
<keyword evidence="6" id="KW-0012">Acyltransferase</keyword>
<name>A0A5B8RSP5_9BURK</name>
<dbReference type="GO" id="GO:0061711">
    <property type="term" value="F:tRNA N(6)-L-threonylcarbamoyladenine synthase activity"/>
    <property type="evidence" value="ECO:0007669"/>
    <property type="project" value="UniProtKB-EC"/>
</dbReference>
<evidence type="ECO:0000256" key="3">
    <source>
        <dbReference type="ARBA" id="ARBA00022694"/>
    </source>
</evidence>
<comment type="catalytic activity">
    <reaction evidence="7">
        <text>L-threonylcarbamoyladenylate + adenosine(37) in tRNA = N(6)-L-threonylcarbamoyladenosine(37) in tRNA + AMP + H(+)</text>
        <dbReference type="Rhea" id="RHEA:37059"/>
        <dbReference type="Rhea" id="RHEA-COMP:10162"/>
        <dbReference type="Rhea" id="RHEA-COMP:10163"/>
        <dbReference type="ChEBI" id="CHEBI:15378"/>
        <dbReference type="ChEBI" id="CHEBI:73682"/>
        <dbReference type="ChEBI" id="CHEBI:74411"/>
        <dbReference type="ChEBI" id="CHEBI:74418"/>
        <dbReference type="ChEBI" id="CHEBI:456215"/>
        <dbReference type="EC" id="2.3.1.234"/>
    </reaction>
</comment>
<evidence type="ECO:0000256" key="7">
    <source>
        <dbReference type="ARBA" id="ARBA00048117"/>
    </source>
</evidence>
<dbReference type="EC" id="2.3.1.234" evidence="1"/>
<dbReference type="SUPFAM" id="SSF53067">
    <property type="entry name" value="Actin-like ATPase domain"/>
    <property type="match status" value="1"/>
</dbReference>
<dbReference type="PANTHER" id="PTHR11735">
    <property type="entry name" value="TRNA N6-ADENOSINE THREONYLCARBAMOYLTRANSFERASE"/>
    <property type="match status" value="1"/>
</dbReference>
<dbReference type="Pfam" id="PF00814">
    <property type="entry name" value="TsaD"/>
    <property type="match status" value="1"/>
</dbReference>
<organism evidence="9 10">
    <name type="scientific">Comamonas flocculans</name>
    <dbReference type="NCBI Taxonomy" id="2597701"/>
    <lineage>
        <taxon>Bacteria</taxon>
        <taxon>Pseudomonadati</taxon>
        <taxon>Pseudomonadota</taxon>
        <taxon>Betaproteobacteria</taxon>
        <taxon>Burkholderiales</taxon>
        <taxon>Comamonadaceae</taxon>
        <taxon>Comamonas</taxon>
    </lineage>
</organism>
<dbReference type="RefSeq" id="WP_146911242.1">
    <property type="nucleotide sequence ID" value="NZ_CP042344.1"/>
</dbReference>
<evidence type="ECO:0000256" key="6">
    <source>
        <dbReference type="ARBA" id="ARBA00023315"/>
    </source>
</evidence>
<keyword evidence="4" id="KW-0479">Metal-binding</keyword>
<dbReference type="Proteomes" id="UP000321199">
    <property type="component" value="Chromosome"/>
</dbReference>
<dbReference type="OrthoDB" id="9806197at2"/>
<keyword evidence="2" id="KW-0808">Transferase</keyword>
<evidence type="ECO:0000313" key="10">
    <source>
        <dbReference type="Proteomes" id="UP000321199"/>
    </source>
</evidence>
<dbReference type="AlphaFoldDB" id="A0A5B8RSP5"/>
<evidence type="ECO:0000256" key="2">
    <source>
        <dbReference type="ARBA" id="ARBA00022679"/>
    </source>
</evidence>
<dbReference type="GO" id="GO:0008033">
    <property type="term" value="P:tRNA processing"/>
    <property type="evidence" value="ECO:0007669"/>
    <property type="project" value="UniProtKB-KW"/>
</dbReference>
<dbReference type="InterPro" id="IPR000905">
    <property type="entry name" value="Gcp-like_dom"/>
</dbReference>
<feature type="domain" description="Gcp-like" evidence="8">
    <location>
        <begin position="88"/>
        <end position="266"/>
    </location>
</feature>
<evidence type="ECO:0000256" key="5">
    <source>
        <dbReference type="ARBA" id="ARBA00023004"/>
    </source>
</evidence>